<comment type="similarity">
    <text evidence="1">Belongs to the phosphatidylethanolamine-binding protein family.</text>
</comment>
<protein>
    <recommendedName>
        <fullName evidence="4">Phosphatidylethanolamine-binding protein</fullName>
    </recommendedName>
</protein>
<reference evidence="2" key="1">
    <citation type="submission" date="2023-06" db="EMBL/GenBank/DDBJ databases">
        <title>Genomic analysis of the entomopathogenic nematode Steinernema hermaphroditum.</title>
        <authorList>
            <person name="Schwarz E.M."/>
            <person name="Heppert J.K."/>
            <person name="Baniya A."/>
            <person name="Schwartz H.T."/>
            <person name="Tan C.-H."/>
            <person name="Antoshechkin I."/>
            <person name="Sternberg P.W."/>
            <person name="Goodrich-Blair H."/>
            <person name="Dillman A.R."/>
        </authorList>
    </citation>
    <scope>NUCLEOTIDE SEQUENCE</scope>
    <source>
        <strain evidence="2">PS9179</strain>
        <tissue evidence="2">Whole animal</tissue>
    </source>
</reference>
<evidence type="ECO:0000256" key="1">
    <source>
        <dbReference type="ARBA" id="ARBA00007091"/>
    </source>
</evidence>
<dbReference type="InterPro" id="IPR001858">
    <property type="entry name" value="Phosphatidylethanolamine-bd_CS"/>
</dbReference>
<evidence type="ECO:0000313" key="2">
    <source>
        <dbReference type="EMBL" id="KAK0422401.1"/>
    </source>
</evidence>
<gene>
    <name evidence="2" type="ORF">QR680_007550</name>
</gene>
<dbReference type="CDD" id="cd00866">
    <property type="entry name" value="PEBP_euk"/>
    <property type="match status" value="1"/>
</dbReference>
<dbReference type="PANTHER" id="PTHR11362">
    <property type="entry name" value="PHOSPHATIDYLETHANOLAMINE-BINDING PROTEIN"/>
    <property type="match status" value="1"/>
</dbReference>
<dbReference type="PANTHER" id="PTHR11362:SF82">
    <property type="entry name" value="PHOSPHATIDYLETHANOLAMINE-BINDING PROTEIN 4"/>
    <property type="match status" value="1"/>
</dbReference>
<dbReference type="AlphaFoldDB" id="A0AA39M5J5"/>
<organism evidence="2 3">
    <name type="scientific">Steinernema hermaphroditum</name>
    <dbReference type="NCBI Taxonomy" id="289476"/>
    <lineage>
        <taxon>Eukaryota</taxon>
        <taxon>Metazoa</taxon>
        <taxon>Ecdysozoa</taxon>
        <taxon>Nematoda</taxon>
        <taxon>Chromadorea</taxon>
        <taxon>Rhabditida</taxon>
        <taxon>Tylenchina</taxon>
        <taxon>Panagrolaimomorpha</taxon>
        <taxon>Strongyloidoidea</taxon>
        <taxon>Steinernematidae</taxon>
        <taxon>Steinernema</taxon>
    </lineage>
</organism>
<name>A0AA39M5J5_9BILA</name>
<dbReference type="Proteomes" id="UP001175271">
    <property type="component" value="Unassembled WGS sequence"/>
</dbReference>
<dbReference type="EMBL" id="JAUCMV010000001">
    <property type="protein sequence ID" value="KAK0422401.1"/>
    <property type="molecule type" value="Genomic_DNA"/>
</dbReference>
<sequence length="185" mass="20642">MAVSEGFKKHDVVPDVIPVPPCTQAKVLYNGGEEATLGNELTPTQVKDAPKVTWDYERGALYTLVMTDPDAPSRQDPQLREVEHWLVVNIPGDDVAKGDVFAEYIGSGPPPGSGLHRYVFLVYKQPGKIADDEHGFVDKHTREQRRGWKVAKFAEKHKLGTPLAGNFFQAQYDEYVPILWKQLGA</sequence>
<dbReference type="FunFam" id="3.90.280.10:FF:000006">
    <property type="entry name" value="protein D3"/>
    <property type="match status" value="1"/>
</dbReference>
<dbReference type="Pfam" id="PF01161">
    <property type="entry name" value="PBP"/>
    <property type="match status" value="1"/>
</dbReference>
<dbReference type="PROSITE" id="PS01220">
    <property type="entry name" value="PBP"/>
    <property type="match status" value="1"/>
</dbReference>
<dbReference type="InterPro" id="IPR036610">
    <property type="entry name" value="PEBP-like_sf"/>
</dbReference>
<evidence type="ECO:0000313" key="3">
    <source>
        <dbReference type="Proteomes" id="UP001175271"/>
    </source>
</evidence>
<proteinExistence type="inferred from homology"/>
<keyword evidence="3" id="KW-1185">Reference proteome</keyword>
<comment type="caution">
    <text evidence="2">The sequence shown here is derived from an EMBL/GenBank/DDBJ whole genome shotgun (WGS) entry which is preliminary data.</text>
</comment>
<dbReference type="InterPro" id="IPR008914">
    <property type="entry name" value="PEBP"/>
</dbReference>
<accession>A0AA39M5J5</accession>
<dbReference type="SUPFAM" id="SSF49777">
    <property type="entry name" value="PEBP-like"/>
    <property type="match status" value="1"/>
</dbReference>
<dbReference type="Gene3D" id="3.90.280.10">
    <property type="entry name" value="PEBP-like"/>
    <property type="match status" value="1"/>
</dbReference>
<evidence type="ECO:0008006" key="4">
    <source>
        <dbReference type="Google" id="ProtNLM"/>
    </source>
</evidence>
<dbReference type="InterPro" id="IPR035810">
    <property type="entry name" value="PEBP_euk"/>
</dbReference>